<evidence type="ECO:0000256" key="1">
    <source>
        <dbReference type="SAM" id="MobiDB-lite"/>
    </source>
</evidence>
<feature type="region of interest" description="Disordered" evidence="1">
    <location>
        <begin position="18"/>
        <end position="69"/>
    </location>
</feature>
<reference evidence="2 3" key="1">
    <citation type="submission" date="2024-02" db="EMBL/GenBank/DDBJ databases">
        <title>High-quality chromosome-scale genome assembly of Pensacola bahiagrass (Paspalum notatum Flugge var. saurae).</title>
        <authorList>
            <person name="Vega J.M."/>
            <person name="Podio M."/>
            <person name="Orjuela J."/>
            <person name="Siena L.A."/>
            <person name="Pessino S.C."/>
            <person name="Combes M.C."/>
            <person name="Mariac C."/>
            <person name="Albertini E."/>
            <person name="Pupilli F."/>
            <person name="Ortiz J.P.A."/>
            <person name="Leblanc O."/>
        </authorList>
    </citation>
    <scope>NUCLEOTIDE SEQUENCE [LARGE SCALE GENOMIC DNA]</scope>
    <source>
        <strain evidence="2">R1</strain>
        <tissue evidence="2">Leaf</tissue>
    </source>
</reference>
<accession>A0AAQ3SFV1</accession>
<dbReference type="EMBL" id="CP144746">
    <property type="protein sequence ID" value="WVZ55343.1"/>
    <property type="molecule type" value="Genomic_DNA"/>
</dbReference>
<feature type="compositionally biased region" description="Basic and acidic residues" evidence="1">
    <location>
        <begin position="57"/>
        <end position="69"/>
    </location>
</feature>
<evidence type="ECO:0000313" key="2">
    <source>
        <dbReference type="EMBL" id="WVZ55343.1"/>
    </source>
</evidence>
<sequence length="69" mass="7528">MRIELAARCGHGCGCDGIARSYRHPPPRRDATRRSAVATVHPKEGRTSTSTPRRARGHADARGHDAIEN</sequence>
<name>A0AAQ3SFV1_PASNO</name>
<gene>
    <name evidence="2" type="ORF">U9M48_006015</name>
</gene>
<protein>
    <submittedName>
        <fullName evidence="2">Uncharacterized protein</fullName>
    </submittedName>
</protein>
<keyword evidence="3" id="KW-1185">Reference proteome</keyword>
<proteinExistence type="predicted"/>
<dbReference type="Proteomes" id="UP001341281">
    <property type="component" value="Chromosome 02"/>
</dbReference>
<evidence type="ECO:0000313" key="3">
    <source>
        <dbReference type="Proteomes" id="UP001341281"/>
    </source>
</evidence>
<dbReference type="AlphaFoldDB" id="A0AAQ3SFV1"/>
<organism evidence="2 3">
    <name type="scientific">Paspalum notatum var. saurae</name>
    <dbReference type="NCBI Taxonomy" id="547442"/>
    <lineage>
        <taxon>Eukaryota</taxon>
        <taxon>Viridiplantae</taxon>
        <taxon>Streptophyta</taxon>
        <taxon>Embryophyta</taxon>
        <taxon>Tracheophyta</taxon>
        <taxon>Spermatophyta</taxon>
        <taxon>Magnoliopsida</taxon>
        <taxon>Liliopsida</taxon>
        <taxon>Poales</taxon>
        <taxon>Poaceae</taxon>
        <taxon>PACMAD clade</taxon>
        <taxon>Panicoideae</taxon>
        <taxon>Andropogonodae</taxon>
        <taxon>Paspaleae</taxon>
        <taxon>Paspalinae</taxon>
        <taxon>Paspalum</taxon>
    </lineage>
</organism>